<dbReference type="InterPro" id="IPR050490">
    <property type="entry name" value="Bact_solute-bd_prot1"/>
</dbReference>
<dbReference type="PROSITE" id="PS51257">
    <property type="entry name" value="PROKAR_LIPOPROTEIN"/>
    <property type="match status" value="1"/>
</dbReference>
<dbReference type="RefSeq" id="WP_190923877.1">
    <property type="nucleotide sequence ID" value="NZ_JACXJA010000001.1"/>
</dbReference>
<keyword evidence="4" id="KW-1185">Reference proteome</keyword>
<evidence type="ECO:0000256" key="2">
    <source>
        <dbReference type="SAM" id="SignalP"/>
    </source>
</evidence>
<keyword evidence="2" id="KW-0732">Signal</keyword>
<organism evidence="3 4">
    <name type="scientific">Paenibacillus oceani</name>
    <dbReference type="NCBI Taxonomy" id="2772510"/>
    <lineage>
        <taxon>Bacteria</taxon>
        <taxon>Bacillati</taxon>
        <taxon>Bacillota</taxon>
        <taxon>Bacilli</taxon>
        <taxon>Bacillales</taxon>
        <taxon>Paenibacillaceae</taxon>
        <taxon>Paenibacillus</taxon>
    </lineage>
</organism>
<dbReference type="EMBL" id="JACXJA010000001">
    <property type="protein sequence ID" value="MBD2860614.1"/>
    <property type="molecule type" value="Genomic_DNA"/>
</dbReference>
<dbReference type="Gene3D" id="3.40.190.10">
    <property type="entry name" value="Periplasmic binding protein-like II"/>
    <property type="match status" value="1"/>
</dbReference>
<dbReference type="PANTHER" id="PTHR43649:SF12">
    <property type="entry name" value="DIACETYLCHITOBIOSE BINDING PROTEIN DASA"/>
    <property type="match status" value="1"/>
</dbReference>
<evidence type="ECO:0000313" key="4">
    <source>
        <dbReference type="Proteomes" id="UP000639396"/>
    </source>
</evidence>
<name>A0A927GYM8_9BACL</name>
<protein>
    <submittedName>
        <fullName evidence="3">Extracellular solute-binding protein</fullName>
    </submittedName>
</protein>
<dbReference type="SUPFAM" id="SSF53850">
    <property type="entry name" value="Periplasmic binding protein-like II"/>
    <property type="match status" value="1"/>
</dbReference>
<dbReference type="PANTHER" id="PTHR43649">
    <property type="entry name" value="ARABINOSE-BINDING PROTEIN-RELATED"/>
    <property type="match status" value="1"/>
</dbReference>
<sequence>MKMGKRTLVAMTSLIVFAAGCSAGGGTGAPNGQQDDNGTSKPAEPPREPVELTLHGTMSGFTEEFMKTHFGTFIEKKFPHVKLKYLPTMVVAGAARTTATYLAAGEKFDIITAPSGSTPGSVLENGLQLELSPYIKKYGFDLNAIEPSAVEIQRRFADGGVYGIPFTANTLVLFYNKDLFSRFGVPLPTSSTTWDELQEAVKKLSRTEAGVSYRGLTATYWHMMLLNQKSVPGQDPKTFKAQYTNDAYKKETEFLTRFFQIPGNNWTTTPSIAQMVDSFVKGTSAMYVGLDNTWQLYKFPKELNWDMIRLPERKDAPGTGPQTYPNYMYVTNMSENKDIAFQVIASLASEEFQTYYAKQGYLPIMKNNSNFLKQYGADVPELAGKNKDIIWPKLASPTEVTKFQSLDLKYQQQLFADIVTGAKDINTALRDAAEAHDKDIAAQLSK</sequence>
<feature type="signal peptide" evidence="2">
    <location>
        <begin position="1"/>
        <end position="18"/>
    </location>
</feature>
<accession>A0A927GYM8</accession>
<feature type="region of interest" description="Disordered" evidence="1">
    <location>
        <begin position="27"/>
        <end position="48"/>
    </location>
</feature>
<dbReference type="Proteomes" id="UP000639396">
    <property type="component" value="Unassembled WGS sequence"/>
</dbReference>
<evidence type="ECO:0000313" key="3">
    <source>
        <dbReference type="EMBL" id="MBD2860614.1"/>
    </source>
</evidence>
<gene>
    <name evidence="3" type="ORF">IDH45_01255</name>
</gene>
<comment type="caution">
    <text evidence="3">The sequence shown here is derived from an EMBL/GenBank/DDBJ whole genome shotgun (WGS) entry which is preliminary data.</text>
</comment>
<reference evidence="3" key="1">
    <citation type="submission" date="2020-09" db="EMBL/GenBank/DDBJ databases">
        <title>A novel bacterium of genus Paenibacillus, isolated from South China Sea.</title>
        <authorList>
            <person name="Huang H."/>
            <person name="Mo K."/>
            <person name="Hu Y."/>
        </authorList>
    </citation>
    <scope>NUCLEOTIDE SEQUENCE</scope>
    <source>
        <strain evidence="3">IB182363</strain>
    </source>
</reference>
<feature type="chain" id="PRO_5039301260" evidence="2">
    <location>
        <begin position="19"/>
        <end position="446"/>
    </location>
</feature>
<dbReference type="AlphaFoldDB" id="A0A927GYM8"/>
<evidence type="ECO:0000256" key="1">
    <source>
        <dbReference type="SAM" id="MobiDB-lite"/>
    </source>
</evidence>
<proteinExistence type="predicted"/>